<evidence type="ECO:0000313" key="5">
    <source>
        <dbReference type="EMBL" id="NYS92028.1"/>
    </source>
</evidence>
<dbReference type="SMART" id="SM00421">
    <property type="entry name" value="HTH_LUXR"/>
    <property type="match status" value="1"/>
</dbReference>
<keyword evidence="1" id="KW-0805">Transcription regulation</keyword>
<dbReference type="SUPFAM" id="SSF46894">
    <property type="entry name" value="C-terminal effector domain of the bipartite response regulators"/>
    <property type="match status" value="1"/>
</dbReference>
<evidence type="ECO:0000256" key="3">
    <source>
        <dbReference type="ARBA" id="ARBA00023163"/>
    </source>
</evidence>
<dbReference type="InterPro" id="IPR059106">
    <property type="entry name" value="WHD_MalT"/>
</dbReference>
<dbReference type="Gene3D" id="1.10.10.10">
    <property type="entry name" value="Winged helix-like DNA-binding domain superfamily/Winged helix DNA-binding domain"/>
    <property type="match status" value="1"/>
</dbReference>
<comment type="caution">
    <text evidence="5">The sequence shown here is derived from an EMBL/GenBank/DDBJ whole genome shotgun (WGS) entry which is preliminary data.</text>
</comment>
<keyword evidence="6" id="KW-1185">Reference proteome</keyword>
<dbReference type="InterPro" id="IPR000792">
    <property type="entry name" value="Tscrpt_reg_LuxR_C"/>
</dbReference>
<dbReference type="GO" id="GO:0006355">
    <property type="term" value="P:regulation of DNA-templated transcription"/>
    <property type="evidence" value="ECO:0007669"/>
    <property type="project" value="InterPro"/>
</dbReference>
<feature type="domain" description="HTH luxR-type" evidence="4">
    <location>
        <begin position="782"/>
        <end position="847"/>
    </location>
</feature>
<dbReference type="EMBL" id="JACBYE010000001">
    <property type="protein sequence ID" value="NYS92028.1"/>
    <property type="molecule type" value="Genomic_DNA"/>
</dbReference>
<dbReference type="Pfam" id="PF00196">
    <property type="entry name" value="GerE"/>
    <property type="match status" value="1"/>
</dbReference>
<dbReference type="Pfam" id="PF25873">
    <property type="entry name" value="WHD_MalT"/>
    <property type="match status" value="1"/>
</dbReference>
<reference evidence="5 6" key="1">
    <citation type="submission" date="2020-07" db="EMBL/GenBank/DDBJ databases">
        <title>MOT database genomes.</title>
        <authorList>
            <person name="Joseph S."/>
            <person name="Aduse-Opoku J."/>
            <person name="Hashim A."/>
            <person name="Wade W."/>
            <person name="Curtis M."/>
        </authorList>
    </citation>
    <scope>NUCLEOTIDE SEQUENCE [LARGE SCALE GENOMIC DNA]</scope>
    <source>
        <strain evidence="5 6">DSM 100099</strain>
    </source>
</reference>
<dbReference type="Proteomes" id="UP000561011">
    <property type="component" value="Unassembled WGS sequence"/>
</dbReference>
<dbReference type="InterPro" id="IPR016032">
    <property type="entry name" value="Sig_transdc_resp-reg_C-effctor"/>
</dbReference>
<gene>
    <name evidence="5" type="ORF">HZZ10_00540</name>
</gene>
<protein>
    <recommendedName>
        <fullName evidence="4">HTH luxR-type domain-containing protein</fullName>
    </recommendedName>
</protein>
<name>A0A853ESX8_9MICO</name>
<keyword evidence="3" id="KW-0804">Transcription</keyword>
<dbReference type="GO" id="GO:0003677">
    <property type="term" value="F:DNA binding"/>
    <property type="evidence" value="ECO:0007669"/>
    <property type="project" value="UniProtKB-KW"/>
</dbReference>
<evidence type="ECO:0000313" key="6">
    <source>
        <dbReference type="Proteomes" id="UP000561011"/>
    </source>
</evidence>
<organism evidence="5 6">
    <name type="scientific">Sanguibacter inulinus</name>
    <dbReference type="NCBI Taxonomy" id="60922"/>
    <lineage>
        <taxon>Bacteria</taxon>
        <taxon>Bacillati</taxon>
        <taxon>Actinomycetota</taxon>
        <taxon>Actinomycetes</taxon>
        <taxon>Micrococcales</taxon>
        <taxon>Sanguibacteraceae</taxon>
        <taxon>Sanguibacter</taxon>
    </lineage>
</organism>
<dbReference type="PROSITE" id="PS50043">
    <property type="entry name" value="HTH_LUXR_2"/>
    <property type="match status" value="1"/>
</dbReference>
<dbReference type="RefSeq" id="WP_179912022.1">
    <property type="nucleotide sequence ID" value="NZ_JACBYE010000001.1"/>
</dbReference>
<dbReference type="InterPro" id="IPR036388">
    <property type="entry name" value="WH-like_DNA-bd_sf"/>
</dbReference>
<evidence type="ECO:0000256" key="2">
    <source>
        <dbReference type="ARBA" id="ARBA00023125"/>
    </source>
</evidence>
<dbReference type="PANTHER" id="PTHR44688:SF16">
    <property type="entry name" value="DNA-BINDING TRANSCRIPTIONAL ACTIVATOR DEVR_DOSR"/>
    <property type="match status" value="1"/>
</dbReference>
<keyword evidence="2" id="KW-0238">DNA-binding</keyword>
<dbReference type="SUPFAM" id="SSF52540">
    <property type="entry name" value="P-loop containing nucleoside triphosphate hydrolases"/>
    <property type="match status" value="1"/>
</dbReference>
<dbReference type="InterPro" id="IPR027417">
    <property type="entry name" value="P-loop_NTPase"/>
</dbReference>
<dbReference type="PANTHER" id="PTHR44688">
    <property type="entry name" value="DNA-BINDING TRANSCRIPTIONAL ACTIVATOR DEVR_DOSR"/>
    <property type="match status" value="1"/>
</dbReference>
<dbReference type="AlphaFoldDB" id="A0A853ESX8"/>
<sequence length="864" mass="91760">MTGTRRVYGAPRLPSWVVPRPHLVGLLDDASALVVVRGPGGGGKTVLLAEWAQTSADPDLRGAWYDLGDRDVTRRGFWAGVAGRLVDAGLVGPGDLLATASASMREVGDVRAFLVRALEQVGPVTLVLDTVDRLDDETTADLLHVLGAVPTVRAIVAGRSASRLAAPELRLRLDVRVVDADALALSTAETARLLGVDDQTAATARQATGGSPLVTRALALEHEHTGHLDPAQAVESLVLSAVTSLEPDVVGLLRRTVVADAVSVDLAEGLTGRADAAVLLDQAEALGLGTWNRPGHERVFTYTTVVRAALRADLRRSSPELFAELRGRVALWADTHDRPVEALEAAVDAGDVPLANTIVRNHWRGFLTEYAGTVRRTVSPLGLVRLRRRPLLVFFVALGFNADRRGRARAIALFGLAVASARVARSTVPPEERLVLRAVEMIALRLTGRGGAAAGAADDVVRRIDDLTPEQHAQILDLLPQVYAHCGVALLHARRSTDAVAAFERGLGEATTALAALPNLALLAGTHALEGSMSRARALVEDARGRSWPEGWVDGYTGSLLQVAEALLAVEDLDVETAQHHLDLLERHLETIEHWPLIAHVQALVDLLGRGADAALERLEATRATHQARRSAHPATESTLVATRALLLVAAGRAHTVLVSPPDAAKDAAAAVALARAQLAAGLPEKTLATLAQSTGAPFSSIRTQTDRALLESVAALATGHETEAVAALSRASALLAVHGLRLPVIVLSADDRERLRALAGRHGLVEAERILGEPWPEVVPSSGDVPVLTPRETVILRELARTGSTTEIAERLVVSNHTVKSQLRTLYRKLGVGSRSSALAVARRLGLLDDESRLARLDDESRA</sequence>
<evidence type="ECO:0000259" key="4">
    <source>
        <dbReference type="PROSITE" id="PS50043"/>
    </source>
</evidence>
<accession>A0A853ESX8</accession>
<dbReference type="CDD" id="cd06170">
    <property type="entry name" value="LuxR_C_like"/>
    <property type="match status" value="1"/>
</dbReference>
<proteinExistence type="predicted"/>
<evidence type="ECO:0000256" key="1">
    <source>
        <dbReference type="ARBA" id="ARBA00023015"/>
    </source>
</evidence>